<feature type="transmembrane region" description="Helical" evidence="1">
    <location>
        <begin position="6"/>
        <end position="25"/>
    </location>
</feature>
<protein>
    <submittedName>
        <fullName evidence="2">Uncharacterized protein</fullName>
    </submittedName>
</protein>
<keyword evidence="1" id="KW-0812">Transmembrane</keyword>
<evidence type="ECO:0000313" key="2">
    <source>
        <dbReference type="EMBL" id="KOF79415.1"/>
    </source>
</evidence>
<dbReference type="AlphaFoldDB" id="A0A0L8GS20"/>
<gene>
    <name evidence="2" type="ORF">OCBIM_22029556mg</name>
</gene>
<evidence type="ECO:0000256" key="1">
    <source>
        <dbReference type="SAM" id="Phobius"/>
    </source>
</evidence>
<reference evidence="2" key="1">
    <citation type="submission" date="2015-07" db="EMBL/GenBank/DDBJ databases">
        <title>MeaNS - Measles Nucleotide Surveillance Program.</title>
        <authorList>
            <person name="Tran T."/>
            <person name="Druce J."/>
        </authorList>
    </citation>
    <scope>NUCLEOTIDE SEQUENCE</scope>
    <source>
        <strain evidence="2">UCB-OBI-ISO-001</strain>
        <tissue evidence="2">Gonad</tissue>
    </source>
</reference>
<organism evidence="2">
    <name type="scientific">Octopus bimaculoides</name>
    <name type="common">California two-spotted octopus</name>
    <dbReference type="NCBI Taxonomy" id="37653"/>
    <lineage>
        <taxon>Eukaryota</taxon>
        <taxon>Metazoa</taxon>
        <taxon>Spiralia</taxon>
        <taxon>Lophotrochozoa</taxon>
        <taxon>Mollusca</taxon>
        <taxon>Cephalopoda</taxon>
        <taxon>Coleoidea</taxon>
        <taxon>Octopodiformes</taxon>
        <taxon>Octopoda</taxon>
        <taxon>Incirrata</taxon>
        <taxon>Octopodidae</taxon>
        <taxon>Octopus</taxon>
    </lineage>
</organism>
<name>A0A0L8GS20_OCTBM</name>
<accession>A0A0L8GS20</accession>
<keyword evidence="1" id="KW-1133">Transmembrane helix</keyword>
<keyword evidence="1" id="KW-0472">Membrane</keyword>
<proteinExistence type="predicted"/>
<dbReference type="EMBL" id="KQ420776">
    <property type="protein sequence ID" value="KOF79415.1"/>
    <property type="molecule type" value="Genomic_DNA"/>
</dbReference>
<sequence>MFIAKQSAQILLSTIYLIFLIEATLRRSVHNYRYLKQEHKKQKIKSIIIHGMEISEALSDV</sequence>